<name>A0A939E9T7_9HYPH</name>
<accession>A0A939E9T7</accession>
<sequence length="91" mass="10537">MRHNQKVYVCCHVLRNETDIRLVCREDGSWMFLCGEAHTDDPKQYAAVAAGPLLERDETLLEVLDLEENWEAERDRKGGTWVRTPIDPLPN</sequence>
<evidence type="ECO:0000313" key="2">
    <source>
        <dbReference type="Proteomes" id="UP000664096"/>
    </source>
</evidence>
<evidence type="ECO:0008006" key="3">
    <source>
        <dbReference type="Google" id="ProtNLM"/>
    </source>
</evidence>
<dbReference type="AlphaFoldDB" id="A0A939E9T7"/>
<protein>
    <recommendedName>
        <fullName evidence="3">DUF2185 domain-containing protein</fullName>
    </recommendedName>
</protein>
<dbReference type="RefSeq" id="WP_207138444.1">
    <property type="nucleotide sequence ID" value="NZ_JAEKJZ010000001.1"/>
</dbReference>
<comment type="caution">
    <text evidence="1">The sequence shown here is derived from an EMBL/GenBank/DDBJ whole genome shotgun (WGS) entry which is preliminary data.</text>
</comment>
<reference evidence="1" key="1">
    <citation type="submission" date="2020-12" db="EMBL/GenBank/DDBJ databases">
        <title>Oil enriched cultivation method for isolating marine PHA-producing bacteria.</title>
        <authorList>
            <person name="Zheng W."/>
            <person name="Yu S."/>
            <person name="Huang Y."/>
        </authorList>
    </citation>
    <scope>NUCLEOTIDE SEQUENCE</scope>
    <source>
        <strain evidence="1">SY-2-12</strain>
    </source>
</reference>
<gene>
    <name evidence="1" type="ORF">JF539_01405</name>
</gene>
<dbReference type="Proteomes" id="UP000664096">
    <property type="component" value="Unassembled WGS sequence"/>
</dbReference>
<organism evidence="1 2">
    <name type="scientific">Roseibium aggregatum</name>
    <dbReference type="NCBI Taxonomy" id="187304"/>
    <lineage>
        <taxon>Bacteria</taxon>
        <taxon>Pseudomonadati</taxon>
        <taxon>Pseudomonadota</taxon>
        <taxon>Alphaproteobacteria</taxon>
        <taxon>Hyphomicrobiales</taxon>
        <taxon>Stappiaceae</taxon>
        <taxon>Roseibium</taxon>
    </lineage>
</organism>
<proteinExistence type="predicted"/>
<dbReference type="EMBL" id="JAEKJZ010000001">
    <property type="protein sequence ID" value="MBN9668973.1"/>
    <property type="molecule type" value="Genomic_DNA"/>
</dbReference>
<evidence type="ECO:0000313" key="1">
    <source>
        <dbReference type="EMBL" id="MBN9668973.1"/>
    </source>
</evidence>